<dbReference type="InterPro" id="IPR006027">
    <property type="entry name" value="NusB_RsmB_TIM44"/>
</dbReference>
<dbReference type="GO" id="GO:0008173">
    <property type="term" value="F:RNA methyltransferase activity"/>
    <property type="evidence" value="ECO:0007669"/>
    <property type="project" value="InterPro"/>
</dbReference>
<comment type="caution">
    <text evidence="5">Lacks conserved residue(s) required for the propagation of feature annotation.</text>
</comment>
<evidence type="ECO:0000256" key="3">
    <source>
        <dbReference type="ARBA" id="ARBA00022691"/>
    </source>
</evidence>
<accession>A0A5C4NEN8</accession>
<comment type="caution">
    <text evidence="8">The sequence shown here is derived from an EMBL/GenBank/DDBJ whole genome shotgun (WGS) entry which is preliminary data.</text>
</comment>
<keyword evidence="2 5" id="KW-0808">Transferase</keyword>
<dbReference type="Gene3D" id="1.10.940.10">
    <property type="entry name" value="NusB-like"/>
    <property type="match status" value="1"/>
</dbReference>
<evidence type="ECO:0000259" key="7">
    <source>
        <dbReference type="PROSITE" id="PS51686"/>
    </source>
</evidence>
<dbReference type="InterPro" id="IPR029063">
    <property type="entry name" value="SAM-dependent_MTases_sf"/>
</dbReference>
<dbReference type="InterPro" id="IPR035926">
    <property type="entry name" value="NusB-like_sf"/>
</dbReference>
<dbReference type="SUPFAM" id="SSF53335">
    <property type="entry name" value="S-adenosyl-L-methionine-dependent methyltransferases"/>
    <property type="match status" value="1"/>
</dbReference>
<dbReference type="PROSITE" id="PS51686">
    <property type="entry name" value="SAM_MT_RSMB_NOP"/>
    <property type="match status" value="1"/>
</dbReference>
<evidence type="ECO:0000256" key="6">
    <source>
        <dbReference type="SAM" id="MobiDB-lite"/>
    </source>
</evidence>
<dbReference type="InterPro" id="IPR049560">
    <property type="entry name" value="MeTrfase_RsmB-F_NOP2_cat"/>
</dbReference>
<keyword evidence="4 5" id="KW-0694">RNA-binding</keyword>
<dbReference type="AlphaFoldDB" id="A0A5C4NEN8"/>
<reference evidence="8 9" key="1">
    <citation type="submission" date="2019-06" db="EMBL/GenBank/DDBJ databases">
        <authorList>
            <person name="Jiang L."/>
        </authorList>
    </citation>
    <scope>NUCLEOTIDE SEQUENCE [LARGE SCALE GENOMIC DNA]</scope>
    <source>
        <strain evidence="8 9">YIM 48858</strain>
    </source>
</reference>
<keyword evidence="3 5" id="KW-0949">S-adenosyl-L-methionine</keyword>
<evidence type="ECO:0000256" key="2">
    <source>
        <dbReference type="ARBA" id="ARBA00022679"/>
    </source>
</evidence>
<protein>
    <submittedName>
        <fullName evidence="8">Methyltransferase domain-containing protein</fullName>
    </submittedName>
</protein>
<evidence type="ECO:0000313" key="8">
    <source>
        <dbReference type="EMBL" id="TNC72400.1"/>
    </source>
</evidence>
<proteinExistence type="inferred from homology"/>
<name>A0A5C4NEN8_9RHOB</name>
<dbReference type="SUPFAM" id="SSF48013">
    <property type="entry name" value="NusB-like"/>
    <property type="match status" value="1"/>
</dbReference>
<dbReference type="PRINTS" id="PR02008">
    <property type="entry name" value="RCMTFAMILY"/>
</dbReference>
<evidence type="ECO:0000313" key="9">
    <source>
        <dbReference type="Proteomes" id="UP000305709"/>
    </source>
</evidence>
<evidence type="ECO:0000256" key="1">
    <source>
        <dbReference type="ARBA" id="ARBA00022603"/>
    </source>
</evidence>
<gene>
    <name evidence="8" type="ORF">FHG71_08400</name>
</gene>
<dbReference type="PANTHER" id="PTHR22807:SF61">
    <property type="entry name" value="NOL1_NOP2_SUN FAMILY PROTEIN _ ANTITERMINATION NUSB DOMAIN-CONTAINING PROTEIN"/>
    <property type="match status" value="1"/>
</dbReference>
<dbReference type="GO" id="GO:0006355">
    <property type="term" value="P:regulation of DNA-templated transcription"/>
    <property type="evidence" value="ECO:0007669"/>
    <property type="project" value="InterPro"/>
</dbReference>
<feature type="domain" description="SAM-dependent MTase RsmB/NOP-type" evidence="7">
    <location>
        <begin position="151"/>
        <end position="439"/>
    </location>
</feature>
<dbReference type="GO" id="GO:0001510">
    <property type="term" value="P:RNA methylation"/>
    <property type="evidence" value="ECO:0007669"/>
    <property type="project" value="InterPro"/>
</dbReference>
<dbReference type="RefSeq" id="WP_139081183.1">
    <property type="nucleotide sequence ID" value="NZ_VDFV01000008.1"/>
</dbReference>
<dbReference type="Proteomes" id="UP000305709">
    <property type="component" value="Unassembled WGS sequence"/>
</dbReference>
<keyword evidence="9" id="KW-1185">Reference proteome</keyword>
<dbReference type="Gene3D" id="3.40.50.150">
    <property type="entry name" value="Vaccinia Virus protein VP39"/>
    <property type="match status" value="1"/>
</dbReference>
<feature type="binding site" evidence="5">
    <location>
        <begin position="259"/>
        <end position="265"/>
    </location>
    <ligand>
        <name>S-adenosyl-L-methionine</name>
        <dbReference type="ChEBI" id="CHEBI:59789"/>
    </ligand>
</feature>
<dbReference type="CDD" id="cd02440">
    <property type="entry name" value="AdoMet_MTases"/>
    <property type="match status" value="1"/>
</dbReference>
<feature type="active site" description="Nucleophile" evidence="5">
    <location>
        <position position="374"/>
    </location>
</feature>
<feature type="region of interest" description="Disordered" evidence="6">
    <location>
        <begin position="1"/>
        <end position="24"/>
    </location>
</feature>
<feature type="binding site" evidence="5">
    <location>
        <position position="280"/>
    </location>
    <ligand>
        <name>S-adenosyl-L-methionine</name>
        <dbReference type="ChEBI" id="CHEBI:59789"/>
    </ligand>
</feature>
<dbReference type="EMBL" id="VDFV01000008">
    <property type="protein sequence ID" value="TNC72400.1"/>
    <property type="molecule type" value="Genomic_DNA"/>
</dbReference>
<organism evidence="8 9">
    <name type="scientific">Rubellimicrobium roseum</name>
    <dbReference type="NCBI Taxonomy" id="687525"/>
    <lineage>
        <taxon>Bacteria</taxon>
        <taxon>Pseudomonadati</taxon>
        <taxon>Pseudomonadota</taxon>
        <taxon>Alphaproteobacteria</taxon>
        <taxon>Rhodobacterales</taxon>
        <taxon>Roseobacteraceae</taxon>
        <taxon>Rubellimicrobium</taxon>
    </lineage>
</organism>
<sequence length="440" mass="46437">MARKHTGAARKPATAAGEGEDRAGLGPRRAAWRLLNAVTGEGMLLSDARAAAMMASLAPEGRARAQRLATETLRHLTRLDGWLGPRLRKGPPLAVRNALRLGALEIGQGEAGHGVVNAVVALVAEGKRTEAYRSLVNAVLRGLVEEGPEGWERLGPAHLPDWLRQPLIEAWGGAAVRGIEAAHLAGAALDLSAKGDPAALAETLGGRLLPTGTVRLDAGVQVTALPGWHEGEFWVQDAAAALPARVLAAQPGERVLDLCAAPGGKTLQMAAMGAEVTALDLSAPRLERLRDNIARTGLKARVLQGDALEFDETGWDAILLDAPCSATGTIRRHPDLPVARDGAEISGLIELQARMIDHALTLLRPGGRLVFATCSLLPDEGEAQAEAALERHPGLALEPAEAPGIDPAWRMELGLRTRPDLWTEEGGLDGFFVARLRARA</sequence>
<evidence type="ECO:0000256" key="4">
    <source>
        <dbReference type="ARBA" id="ARBA00022884"/>
    </source>
</evidence>
<dbReference type="OrthoDB" id="9810297at2"/>
<dbReference type="InterPro" id="IPR001678">
    <property type="entry name" value="MeTrfase_RsmB-F_NOP2_dom"/>
</dbReference>
<feature type="binding site" evidence="5">
    <location>
        <position position="321"/>
    </location>
    <ligand>
        <name>S-adenosyl-L-methionine</name>
        <dbReference type="ChEBI" id="CHEBI:59789"/>
    </ligand>
</feature>
<dbReference type="Pfam" id="PF01189">
    <property type="entry name" value="Methyltr_RsmB-F"/>
    <property type="match status" value="1"/>
</dbReference>
<dbReference type="PANTHER" id="PTHR22807">
    <property type="entry name" value="NOP2 YEAST -RELATED NOL1/NOP2/FMU SUN DOMAIN-CONTAINING"/>
    <property type="match status" value="1"/>
</dbReference>
<evidence type="ECO:0000256" key="5">
    <source>
        <dbReference type="PROSITE-ProRule" id="PRU01023"/>
    </source>
</evidence>
<comment type="similarity">
    <text evidence="5">Belongs to the class I-like SAM-binding methyltransferase superfamily. RsmB/NOP family.</text>
</comment>
<dbReference type="Pfam" id="PF01029">
    <property type="entry name" value="NusB"/>
    <property type="match status" value="1"/>
</dbReference>
<dbReference type="GO" id="GO:0003723">
    <property type="term" value="F:RNA binding"/>
    <property type="evidence" value="ECO:0007669"/>
    <property type="project" value="UniProtKB-UniRule"/>
</dbReference>
<dbReference type="InterPro" id="IPR023267">
    <property type="entry name" value="RCMT"/>
</dbReference>
<keyword evidence="1 5" id="KW-0489">Methyltransferase</keyword>